<feature type="compositionally biased region" description="Basic and acidic residues" evidence="1">
    <location>
        <begin position="96"/>
        <end position="120"/>
    </location>
</feature>
<sequence length="225" mass="26011">MSRPSRRETYDDGQYEYDDRYDAGEFETYGQSTSHSRGPSSGEYYYSQAHYDKAPYITSSPAARRTPCDTHGYAREGSYAGEESLHRRLGRQPYGHTDRSTYNKTDPRTRVGRYSRSEHGHGRRSGLFQQISTDDCEVSREARDEGLHRRREQLRQHRRETWTSTLTADDYADGNPYVRSGRSGRRSAVTSENDPYLADVQAAHDDRPSSVRGLRQGYHPAYEYR</sequence>
<dbReference type="AlphaFoldDB" id="A0A162WFA6"/>
<comment type="caution">
    <text evidence="2">The sequence shown here is derived from an EMBL/GenBank/DDBJ whole genome shotgun (WGS) entry which is preliminary data.</text>
</comment>
<protein>
    <submittedName>
        <fullName evidence="2">Uncharacterized protein</fullName>
    </submittedName>
</protein>
<feature type="compositionally biased region" description="Polar residues" evidence="1">
    <location>
        <begin position="29"/>
        <end position="39"/>
    </location>
</feature>
<keyword evidence="3" id="KW-1185">Reference proteome</keyword>
<feature type="region of interest" description="Disordered" evidence="1">
    <location>
        <begin position="1"/>
        <end position="44"/>
    </location>
</feature>
<feature type="compositionally biased region" description="Basic and acidic residues" evidence="1">
    <location>
        <begin position="1"/>
        <end position="10"/>
    </location>
</feature>
<evidence type="ECO:0000256" key="1">
    <source>
        <dbReference type="SAM" id="MobiDB-lite"/>
    </source>
</evidence>
<dbReference type="OrthoDB" id="3793692at2759"/>
<feature type="region of interest" description="Disordered" evidence="1">
    <location>
        <begin position="57"/>
        <end position="139"/>
    </location>
</feature>
<dbReference type="Proteomes" id="UP000076837">
    <property type="component" value="Unassembled WGS sequence"/>
</dbReference>
<proteinExistence type="predicted"/>
<dbReference type="EMBL" id="JYNV01000309">
    <property type="protein sequence ID" value="KZM18989.1"/>
    <property type="molecule type" value="Genomic_DNA"/>
</dbReference>
<gene>
    <name evidence="2" type="ORF">ST47_g9846</name>
</gene>
<name>A0A162WFA6_DIDRA</name>
<evidence type="ECO:0000313" key="2">
    <source>
        <dbReference type="EMBL" id="KZM18989.1"/>
    </source>
</evidence>
<evidence type="ECO:0000313" key="3">
    <source>
        <dbReference type="Proteomes" id="UP000076837"/>
    </source>
</evidence>
<reference evidence="2 3" key="1">
    <citation type="journal article" date="2016" name="Sci. Rep.">
        <title>Draft genome sequencing and secretome analysis of fungal phytopathogen Ascochyta rabiei provides insight into the necrotrophic effector repertoire.</title>
        <authorList>
            <person name="Verma S."/>
            <person name="Gazara R.K."/>
            <person name="Nizam S."/>
            <person name="Parween S."/>
            <person name="Chattopadhyay D."/>
            <person name="Verma P.K."/>
        </authorList>
    </citation>
    <scope>NUCLEOTIDE SEQUENCE [LARGE SCALE GENOMIC DNA]</scope>
    <source>
        <strain evidence="2 3">ArDII</strain>
    </source>
</reference>
<feature type="region of interest" description="Disordered" evidence="1">
    <location>
        <begin position="168"/>
        <end position="225"/>
    </location>
</feature>
<organism evidence="2 3">
    <name type="scientific">Didymella rabiei</name>
    <name type="common">Chickpea ascochyta blight fungus</name>
    <name type="synonym">Mycosphaerella rabiei</name>
    <dbReference type="NCBI Taxonomy" id="5454"/>
    <lineage>
        <taxon>Eukaryota</taxon>
        <taxon>Fungi</taxon>
        <taxon>Dikarya</taxon>
        <taxon>Ascomycota</taxon>
        <taxon>Pezizomycotina</taxon>
        <taxon>Dothideomycetes</taxon>
        <taxon>Pleosporomycetidae</taxon>
        <taxon>Pleosporales</taxon>
        <taxon>Pleosporineae</taxon>
        <taxon>Didymellaceae</taxon>
        <taxon>Ascochyta</taxon>
    </lineage>
</organism>
<accession>A0A162WFA6</accession>